<gene>
    <name evidence="2" type="ORF">Q615_SPAC00084G0002</name>
</gene>
<feature type="compositionally biased region" description="Basic and acidic residues" evidence="1">
    <location>
        <begin position="14"/>
        <end position="25"/>
    </location>
</feature>
<proteinExistence type="predicted"/>
<sequence length="25" mass="2758">IDAACGQLRSNTMKQDKEKALTKHA</sequence>
<reference evidence="2 3" key="1">
    <citation type="submission" date="2013-12" db="EMBL/GenBank/DDBJ databases">
        <title>A Varibaculum cambriense genome reconstructed from a premature infant gut community with otherwise low bacterial novelty that shifts toward anaerobic metabolism during the third week of life.</title>
        <authorList>
            <person name="Brown C.T."/>
            <person name="Sharon I."/>
            <person name="Thomas B.C."/>
            <person name="Castelle C.J."/>
            <person name="Morowitz M.J."/>
            <person name="Banfield J.F."/>
        </authorList>
    </citation>
    <scope>NUCLEOTIDE SEQUENCE [LARGE SCALE GENOMIC DNA]</scope>
    <source>
        <strain evidence="3">DORA_7</strain>
    </source>
</reference>
<evidence type="ECO:0000313" key="2">
    <source>
        <dbReference type="EMBL" id="ETI86334.1"/>
    </source>
</evidence>
<dbReference type="Proteomes" id="UP000018846">
    <property type="component" value="Unassembled WGS sequence"/>
</dbReference>
<evidence type="ECO:0000256" key="1">
    <source>
        <dbReference type="SAM" id="MobiDB-lite"/>
    </source>
</evidence>
<dbReference type="EMBL" id="AZMF01000084">
    <property type="protein sequence ID" value="ETI86334.1"/>
    <property type="molecule type" value="Genomic_DNA"/>
</dbReference>
<protein>
    <submittedName>
        <fullName evidence="2">Uncharacterized protein</fullName>
    </submittedName>
</protein>
<dbReference type="AlphaFoldDB" id="W1U117"/>
<feature type="non-terminal residue" evidence="2">
    <location>
        <position position="1"/>
    </location>
</feature>
<evidence type="ECO:0000313" key="3">
    <source>
        <dbReference type="Proteomes" id="UP000018846"/>
    </source>
</evidence>
<name>W1U117_STRAP</name>
<organism evidence="2 3">
    <name type="scientific">Streptococcus anginosus DORA_7</name>
    <dbReference type="NCBI Taxonomy" id="1403946"/>
    <lineage>
        <taxon>Bacteria</taxon>
        <taxon>Bacillati</taxon>
        <taxon>Bacillota</taxon>
        <taxon>Bacilli</taxon>
        <taxon>Lactobacillales</taxon>
        <taxon>Streptococcaceae</taxon>
        <taxon>Streptococcus</taxon>
        <taxon>Streptococcus anginosus group</taxon>
    </lineage>
</organism>
<accession>W1U117</accession>
<feature type="region of interest" description="Disordered" evidence="1">
    <location>
        <begin position="1"/>
        <end position="25"/>
    </location>
</feature>
<comment type="caution">
    <text evidence="2">The sequence shown here is derived from an EMBL/GenBank/DDBJ whole genome shotgun (WGS) entry which is preliminary data.</text>
</comment>